<evidence type="ECO:0000256" key="14">
    <source>
        <dbReference type="ARBA" id="ARBA00023246"/>
    </source>
</evidence>
<accession>A0A212CWT0</accession>
<evidence type="ECO:0000256" key="12">
    <source>
        <dbReference type="ARBA" id="ARBA00023198"/>
    </source>
</evidence>
<dbReference type="PRINTS" id="PR01358">
    <property type="entry name" value="INTRLEUKIN1A"/>
</dbReference>
<dbReference type="GO" id="GO:0019221">
    <property type="term" value="P:cytokine-mediated signaling pathway"/>
    <property type="evidence" value="ECO:0007669"/>
    <property type="project" value="TreeGrafter"/>
</dbReference>
<proteinExistence type="inferred from homology"/>
<comment type="similarity">
    <text evidence="4 17">Belongs to the IL-1 family.</text>
</comment>
<dbReference type="GO" id="GO:0005615">
    <property type="term" value="C:extracellular space"/>
    <property type="evidence" value="ECO:0007669"/>
    <property type="project" value="UniProtKB-KW"/>
</dbReference>
<dbReference type="InterPro" id="IPR000975">
    <property type="entry name" value="IL-1_fam"/>
</dbReference>
<feature type="non-terminal residue" evidence="19">
    <location>
        <position position="297"/>
    </location>
</feature>
<dbReference type="PANTHER" id="PTHR10078:SF33">
    <property type="entry name" value="INTERLEUKIN-1 ALPHA"/>
    <property type="match status" value="1"/>
</dbReference>
<dbReference type="GO" id="GO:0071222">
    <property type="term" value="P:cellular response to lipopolysaccharide"/>
    <property type="evidence" value="ECO:0007669"/>
    <property type="project" value="TreeGrafter"/>
</dbReference>
<dbReference type="GO" id="GO:0005829">
    <property type="term" value="C:cytosol"/>
    <property type="evidence" value="ECO:0007669"/>
    <property type="project" value="UniProtKB-UniRule"/>
</dbReference>
<dbReference type="GO" id="GO:0005634">
    <property type="term" value="C:nucleus"/>
    <property type="evidence" value="ECO:0007669"/>
    <property type="project" value="UniProtKB-SubCell"/>
</dbReference>
<evidence type="ECO:0000256" key="7">
    <source>
        <dbReference type="ARBA" id="ARBA00022525"/>
    </source>
</evidence>
<keyword evidence="7 17" id="KW-0964">Secreted</keyword>
<dbReference type="Pfam" id="PF02394">
    <property type="entry name" value="IL1_propep"/>
    <property type="match status" value="1"/>
</dbReference>
<sequence length="297" mass="33986">DAIVATPTPEQTKGEVAWLSSSLHAKTREPVISLLLARFSKEVKMAKVPDLFEDLKNCYSENEDYSSEIDHLSLNQKSFYDASYEPLHGDHMNKFMSLDTSKTSKTSKLSFKENVVMVAANGKILKKRRLSLNQFITDNDLEAIANNTEEEIIRPRSAHYSFQSNVKYNFMRVIHEECILNDALNQSIIRDMSVKFDIVAYVSEEDSQLPVTLRISKTQLFVSAQNEDEPVLLKEMPETPKIIKDETNLLFFWEKHGSMDYFKSVAHPKLFIATKQEKLVHMASGPPSITDFQILEK</sequence>
<keyword evidence="11" id="KW-0325">Glycoprotein</keyword>
<evidence type="ECO:0000256" key="3">
    <source>
        <dbReference type="ARBA" id="ARBA00004613"/>
    </source>
</evidence>
<gene>
    <name evidence="19" type="ORF">Celaphus_00005553</name>
</gene>
<dbReference type="GO" id="GO:0010628">
    <property type="term" value="P:positive regulation of gene expression"/>
    <property type="evidence" value="ECO:0007669"/>
    <property type="project" value="TreeGrafter"/>
</dbReference>
<dbReference type="PANTHER" id="PTHR10078">
    <property type="entry name" value="INTERLEUKIN-1 FAMILY MEMBER"/>
    <property type="match status" value="1"/>
</dbReference>
<dbReference type="SUPFAM" id="SSF50353">
    <property type="entry name" value="Cytokine"/>
    <property type="match status" value="1"/>
</dbReference>
<comment type="caution">
    <text evidence="19">The sequence shown here is derived from an EMBL/GenBank/DDBJ whole genome shotgun (WGS) entry which is preliminary data.</text>
</comment>
<evidence type="ECO:0000256" key="17">
    <source>
        <dbReference type="RuleBase" id="RU003753"/>
    </source>
</evidence>
<evidence type="ECO:0000256" key="16">
    <source>
        <dbReference type="ARBA" id="ARBA00034134"/>
    </source>
</evidence>
<keyword evidence="14 17" id="KW-0497">Mitogen</keyword>
<dbReference type="GO" id="GO:0001660">
    <property type="term" value="P:fever generation"/>
    <property type="evidence" value="ECO:0007669"/>
    <property type="project" value="UniProtKB-UniRule"/>
</dbReference>
<evidence type="ECO:0000256" key="2">
    <source>
        <dbReference type="ARBA" id="ARBA00004496"/>
    </source>
</evidence>
<dbReference type="GO" id="GO:0005125">
    <property type="term" value="F:cytokine activity"/>
    <property type="evidence" value="ECO:0007669"/>
    <property type="project" value="UniProtKB-UniRule"/>
</dbReference>
<evidence type="ECO:0000256" key="10">
    <source>
        <dbReference type="ARBA" id="ARBA00022990"/>
    </source>
</evidence>
<comment type="subunit">
    <text evidence="16">Monomer. Interacts with TMED10; the interaction mediates the translocation from the cytoplasm into the ERGIC (endoplasmic reticulum-Golgi intermediate compartment) and thereby secretion. Interacts with IL1R1. Interacts with S100A13; this interaction is the first step in the export of IL1A, followed by direct translocation of this complex across the plasma membrane.</text>
</comment>
<evidence type="ECO:0000256" key="11">
    <source>
        <dbReference type="ARBA" id="ARBA00023180"/>
    </source>
</evidence>
<dbReference type="GO" id="GO:0033092">
    <property type="term" value="P:positive regulation of immature T cell proliferation in thymus"/>
    <property type="evidence" value="ECO:0007669"/>
    <property type="project" value="TreeGrafter"/>
</dbReference>
<evidence type="ECO:0000256" key="8">
    <source>
        <dbReference type="ARBA" id="ARBA00022553"/>
    </source>
</evidence>
<keyword evidence="12 17" id="KW-0395">Inflammatory response</keyword>
<evidence type="ECO:0000256" key="5">
    <source>
        <dbReference type="ARBA" id="ARBA00022490"/>
    </source>
</evidence>
<dbReference type="PROSITE" id="PS00253">
    <property type="entry name" value="INTERLEUKIN_1"/>
    <property type="match status" value="1"/>
</dbReference>
<comment type="subcellular location">
    <subcellularLocation>
        <location evidence="2">Cytoplasm</location>
    </subcellularLocation>
    <subcellularLocation>
        <location evidence="1">Nucleus</location>
    </subcellularLocation>
    <subcellularLocation>
        <location evidence="3 17">Secreted</location>
    </subcellularLocation>
</comment>
<dbReference type="Proteomes" id="UP000242450">
    <property type="component" value="Chromosome 11"/>
</dbReference>
<dbReference type="AlphaFoldDB" id="A0A212CWT0"/>
<evidence type="ECO:0000256" key="4">
    <source>
        <dbReference type="ARBA" id="ARBA00010448"/>
    </source>
</evidence>
<dbReference type="GO" id="GO:0051781">
    <property type="term" value="P:positive regulation of cell division"/>
    <property type="evidence" value="ECO:0007669"/>
    <property type="project" value="UniProtKB-KW"/>
</dbReference>
<dbReference type="GO" id="GO:0005149">
    <property type="term" value="F:interleukin-1 receptor binding"/>
    <property type="evidence" value="ECO:0007669"/>
    <property type="project" value="UniProtKB-UniRule"/>
</dbReference>
<evidence type="ECO:0000313" key="19">
    <source>
        <dbReference type="EMBL" id="OWK10435.1"/>
    </source>
</evidence>
<keyword evidence="6 17" id="KW-0202">Cytokine</keyword>
<keyword evidence="20" id="KW-1185">Reference proteome</keyword>
<dbReference type="Gene3D" id="2.80.10.50">
    <property type="match status" value="1"/>
</dbReference>
<comment type="function">
    <text evidence="15">Cytokine constitutively present intracellularly in nearly all resting non-hematopoietic cells that plays an important role in inflammation and bridges the innate and adaptive immune systems. After binding to its receptor IL1R1 together with its accessory protein IL1RAP, forms the high affinity interleukin-1 receptor complex. Signaling involves the recruitment of adapter molecules such as MYD88, IRAK1 or IRAK4. In turn, mediates the activation of NF-kappa-B and the three MAPK pathways p38, p42/p44 and JNK pathways. Within the cell, acts as an alarmin and cell death results in its liberation in the extracellular space after disruption of the cell membrane to induce inflammation and alert the host to injury or damage. In addition to its role as a danger signal, which occurs when the cytokine is passively released by cell necrosis, directly senses DNA damage and acts as signal for genotoxic stress without loss of cell integrity.</text>
</comment>
<keyword evidence="9 17" id="KW-0666">Pyrogen</keyword>
<keyword evidence="10" id="KW-0007">Acetylation</keyword>
<dbReference type="PRINTS" id="PR01357">
    <property type="entry name" value="INTRLEUKN1AB"/>
</dbReference>
<dbReference type="InterPro" id="IPR020877">
    <property type="entry name" value="IL-1_CS"/>
</dbReference>
<evidence type="ECO:0000256" key="13">
    <source>
        <dbReference type="ARBA" id="ARBA00023242"/>
    </source>
</evidence>
<dbReference type="Pfam" id="PF00340">
    <property type="entry name" value="IL1"/>
    <property type="match status" value="1"/>
</dbReference>
<feature type="domain" description="Interleukin-1 propeptide" evidence="18">
    <location>
        <begin position="45"/>
        <end position="153"/>
    </location>
</feature>
<dbReference type="InterPro" id="IPR003295">
    <property type="entry name" value="IL-1_alpha"/>
</dbReference>
<keyword evidence="13" id="KW-0539">Nucleus</keyword>
<dbReference type="PRINTS" id="PR00264">
    <property type="entry name" value="INTERLEUKIN1"/>
</dbReference>
<organism evidence="19 20">
    <name type="scientific">Cervus elaphus hippelaphus</name>
    <name type="common">European red deer</name>
    <dbReference type="NCBI Taxonomy" id="46360"/>
    <lineage>
        <taxon>Eukaryota</taxon>
        <taxon>Metazoa</taxon>
        <taxon>Chordata</taxon>
        <taxon>Craniata</taxon>
        <taxon>Vertebrata</taxon>
        <taxon>Euteleostomi</taxon>
        <taxon>Mammalia</taxon>
        <taxon>Eutheria</taxon>
        <taxon>Laurasiatheria</taxon>
        <taxon>Artiodactyla</taxon>
        <taxon>Ruminantia</taxon>
        <taxon>Pecora</taxon>
        <taxon>Cervidae</taxon>
        <taxon>Cervinae</taxon>
        <taxon>Cervus</taxon>
    </lineage>
</organism>
<dbReference type="SMART" id="SM00125">
    <property type="entry name" value="IL1"/>
    <property type="match status" value="1"/>
</dbReference>
<evidence type="ECO:0000259" key="18">
    <source>
        <dbReference type="Pfam" id="PF02394"/>
    </source>
</evidence>
<reference evidence="19 20" key="1">
    <citation type="journal article" date="2018" name="Mol. Genet. Genomics">
        <title>The red deer Cervus elaphus genome CerEla1.0: sequencing, annotating, genes, and chromosomes.</title>
        <authorList>
            <person name="Bana N.A."/>
            <person name="Nyiri A."/>
            <person name="Nagy J."/>
            <person name="Frank K."/>
            <person name="Nagy T."/>
            <person name="Steger V."/>
            <person name="Schiller M."/>
            <person name="Lakatos P."/>
            <person name="Sugar L."/>
            <person name="Horn P."/>
            <person name="Barta E."/>
            <person name="Orosz L."/>
        </authorList>
    </citation>
    <scope>NUCLEOTIDE SEQUENCE [LARGE SCALE GENOMIC DNA]</scope>
    <source>
        <strain evidence="19">Hungarian</strain>
    </source>
</reference>
<dbReference type="OrthoDB" id="9451248at2759"/>
<protein>
    <recommendedName>
        <fullName evidence="17">Interleukin-1</fullName>
    </recommendedName>
</protein>
<dbReference type="GO" id="GO:0006955">
    <property type="term" value="P:immune response"/>
    <property type="evidence" value="ECO:0007669"/>
    <property type="project" value="InterPro"/>
</dbReference>
<dbReference type="EMBL" id="MKHE01000011">
    <property type="protein sequence ID" value="OWK10435.1"/>
    <property type="molecule type" value="Genomic_DNA"/>
</dbReference>
<evidence type="ECO:0000313" key="20">
    <source>
        <dbReference type="Proteomes" id="UP000242450"/>
    </source>
</evidence>
<name>A0A212CWT0_CEREH</name>
<keyword evidence="8" id="KW-0597">Phosphoprotein</keyword>
<evidence type="ECO:0000256" key="9">
    <source>
        <dbReference type="ARBA" id="ARBA00022620"/>
    </source>
</evidence>
<dbReference type="InterPro" id="IPR003502">
    <property type="entry name" value="IL-1_propep"/>
</dbReference>
<evidence type="ECO:0000256" key="6">
    <source>
        <dbReference type="ARBA" id="ARBA00022514"/>
    </source>
</evidence>
<dbReference type="InterPro" id="IPR008996">
    <property type="entry name" value="IL1/FGF"/>
</dbReference>
<dbReference type="CDD" id="cd23295">
    <property type="entry name" value="beta-trefoil_IL1A"/>
    <property type="match status" value="1"/>
</dbReference>
<keyword evidence="5" id="KW-0963">Cytoplasm</keyword>
<evidence type="ECO:0000256" key="1">
    <source>
        <dbReference type="ARBA" id="ARBA00004123"/>
    </source>
</evidence>
<evidence type="ECO:0000256" key="15">
    <source>
        <dbReference type="ARBA" id="ARBA00034090"/>
    </source>
</evidence>
<feature type="non-terminal residue" evidence="19">
    <location>
        <position position="1"/>
    </location>
</feature>